<keyword evidence="3" id="KW-0328">Glycosyltransferase</keyword>
<dbReference type="PROSITE" id="PS52029">
    <property type="entry name" value="LD_TPASE"/>
    <property type="match status" value="1"/>
</dbReference>
<evidence type="ECO:0000256" key="2">
    <source>
        <dbReference type="ARBA" id="ARBA00005992"/>
    </source>
</evidence>
<evidence type="ECO:0000256" key="4">
    <source>
        <dbReference type="ARBA" id="ARBA00022679"/>
    </source>
</evidence>
<feature type="compositionally biased region" description="Basic and acidic residues" evidence="10">
    <location>
        <begin position="117"/>
        <end position="129"/>
    </location>
</feature>
<gene>
    <name evidence="12" type="ORF">ACFQXB_06520</name>
</gene>
<dbReference type="PANTHER" id="PTHR30582">
    <property type="entry name" value="L,D-TRANSPEPTIDASE"/>
    <property type="match status" value="1"/>
</dbReference>
<accession>A0ABW2UI20</accession>
<comment type="similarity">
    <text evidence="2">Belongs to the YkuD family.</text>
</comment>
<dbReference type="Gene3D" id="2.40.440.10">
    <property type="entry name" value="L,D-transpeptidase catalytic domain-like"/>
    <property type="match status" value="1"/>
</dbReference>
<keyword evidence="6 9" id="KW-0133">Cell shape</keyword>
<dbReference type="InterPro" id="IPR050979">
    <property type="entry name" value="LD-transpeptidase"/>
</dbReference>
<dbReference type="Pfam" id="PF03734">
    <property type="entry name" value="YkuD"/>
    <property type="match status" value="1"/>
</dbReference>
<evidence type="ECO:0000313" key="13">
    <source>
        <dbReference type="Proteomes" id="UP001596516"/>
    </source>
</evidence>
<dbReference type="RefSeq" id="WP_377400964.1">
    <property type="nucleotide sequence ID" value="NZ_JBHTFQ010000003.1"/>
</dbReference>
<keyword evidence="12" id="KW-0012">Acyltransferase</keyword>
<evidence type="ECO:0000256" key="8">
    <source>
        <dbReference type="ARBA" id="ARBA00023316"/>
    </source>
</evidence>
<evidence type="ECO:0000259" key="11">
    <source>
        <dbReference type="PROSITE" id="PS52029"/>
    </source>
</evidence>
<dbReference type="InterPro" id="IPR006311">
    <property type="entry name" value="TAT_signal"/>
</dbReference>
<proteinExistence type="inferred from homology"/>
<evidence type="ECO:0000256" key="3">
    <source>
        <dbReference type="ARBA" id="ARBA00022676"/>
    </source>
</evidence>
<evidence type="ECO:0000313" key="12">
    <source>
        <dbReference type="EMBL" id="MFC7703843.1"/>
    </source>
</evidence>
<reference evidence="13" key="1">
    <citation type="journal article" date="2019" name="Int. J. Syst. Evol. Microbiol.">
        <title>The Global Catalogue of Microorganisms (GCM) 10K type strain sequencing project: providing services to taxonomists for standard genome sequencing and annotation.</title>
        <authorList>
            <consortium name="The Broad Institute Genomics Platform"/>
            <consortium name="The Broad Institute Genome Sequencing Center for Infectious Disease"/>
            <person name="Wu L."/>
            <person name="Ma J."/>
        </authorList>
    </citation>
    <scope>NUCLEOTIDE SEQUENCE [LARGE SCALE GENOMIC DNA]</scope>
    <source>
        <strain evidence="13">CGMCC 1.12750</strain>
    </source>
</reference>
<protein>
    <submittedName>
        <fullName evidence="12">L,D-transpeptidase</fullName>
        <ecNumber evidence="12">2.3.2.-</ecNumber>
    </submittedName>
</protein>
<dbReference type="PANTHER" id="PTHR30582:SF24">
    <property type="entry name" value="L,D-TRANSPEPTIDASE ERFK_SRFK-RELATED"/>
    <property type="match status" value="1"/>
</dbReference>
<feature type="active site" description="Proton donor/acceptor" evidence="9">
    <location>
        <position position="150"/>
    </location>
</feature>
<evidence type="ECO:0000256" key="7">
    <source>
        <dbReference type="ARBA" id="ARBA00022984"/>
    </source>
</evidence>
<evidence type="ECO:0000256" key="1">
    <source>
        <dbReference type="ARBA" id="ARBA00004752"/>
    </source>
</evidence>
<keyword evidence="7 9" id="KW-0573">Peptidoglycan synthesis</keyword>
<comment type="caution">
    <text evidence="12">The sequence shown here is derived from an EMBL/GenBank/DDBJ whole genome shotgun (WGS) entry which is preliminary data.</text>
</comment>
<feature type="region of interest" description="Disordered" evidence="10">
    <location>
        <begin position="113"/>
        <end position="134"/>
    </location>
</feature>
<evidence type="ECO:0000256" key="6">
    <source>
        <dbReference type="ARBA" id="ARBA00022960"/>
    </source>
</evidence>
<dbReference type="SUPFAM" id="SSF141523">
    <property type="entry name" value="L,D-transpeptidase catalytic domain-like"/>
    <property type="match status" value="1"/>
</dbReference>
<organism evidence="12 13">
    <name type="scientific">Plastorhodobacter daqingensis</name>
    <dbReference type="NCBI Taxonomy" id="1387281"/>
    <lineage>
        <taxon>Bacteria</taxon>
        <taxon>Pseudomonadati</taxon>
        <taxon>Pseudomonadota</taxon>
        <taxon>Alphaproteobacteria</taxon>
        <taxon>Rhodobacterales</taxon>
        <taxon>Paracoccaceae</taxon>
        <taxon>Plastorhodobacter</taxon>
    </lineage>
</organism>
<evidence type="ECO:0000256" key="10">
    <source>
        <dbReference type="SAM" id="MobiDB-lite"/>
    </source>
</evidence>
<keyword evidence="13" id="KW-1185">Reference proteome</keyword>
<dbReference type="GO" id="GO:0016746">
    <property type="term" value="F:acyltransferase activity"/>
    <property type="evidence" value="ECO:0007669"/>
    <property type="project" value="UniProtKB-KW"/>
</dbReference>
<name>A0ABW2UI20_9RHOB</name>
<feature type="active site" description="Nucleophile" evidence="9">
    <location>
        <position position="166"/>
    </location>
</feature>
<keyword evidence="5" id="KW-0378">Hydrolase</keyword>
<evidence type="ECO:0000256" key="9">
    <source>
        <dbReference type="PROSITE-ProRule" id="PRU01373"/>
    </source>
</evidence>
<dbReference type="InterPro" id="IPR005490">
    <property type="entry name" value="LD_TPept_cat_dom"/>
</dbReference>
<keyword evidence="8 9" id="KW-0961">Cell wall biogenesis/degradation</keyword>
<comment type="pathway">
    <text evidence="1 9">Cell wall biogenesis; peptidoglycan biosynthesis.</text>
</comment>
<keyword evidence="4 12" id="KW-0808">Transferase</keyword>
<dbReference type="EC" id="2.3.2.-" evidence="12"/>
<sequence length="190" mass="21555">MQQKLDRRSLLAGGAALMATVAMPMVARAGQRPEGTAFRNLSSFQTVDWRDHFDHLRRGAILADLQSRALHYWSEDGQTHLLYPCSVPMSDEFARRGHTEVVLKRRNPVWIPTPNMRARDPSLPERVEAGPENPMGTRAMNLGWQYYRIHGIDNTDKIGRQASNGCVGLFNHHVEHLFELVEVGTQVKMI</sequence>
<dbReference type="EMBL" id="JBHTFQ010000003">
    <property type="protein sequence ID" value="MFC7703843.1"/>
    <property type="molecule type" value="Genomic_DNA"/>
</dbReference>
<dbReference type="InterPro" id="IPR038063">
    <property type="entry name" value="Transpep_catalytic_dom"/>
</dbReference>
<dbReference type="Proteomes" id="UP001596516">
    <property type="component" value="Unassembled WGS sequence"/>
</dbReference>
<evidence type="ECO:0000256" key="5">
    <source>
        <dbReference type="ARBA" id="ARBA00022801"/>
    </source>
</evidence>
<dbReference type="CDD" id="cd16913">
    <property type="entry name" value="YkuD_like"/>
    <property type="match status" value="1"/>
</dbReference>
<feature type="domain" description="L,D-TPase catalytic" evidence="11">
    <location>
        <begin position="59"/>
        <end position="190"/>
    </location>
</feature>
<dbReference type="PROSITE" id="PS51318">
    <property type="entry name" value="TAT"/>
    <property type="match status" value="1"/>
</dbReference>